<dbReference type="KEGG" id="cavi:CAV_1532"/>
<evidence type="ECO:0000313" key="3">
    <source>
        <dbReference type="Proteomes" id="UP000201169"/>
    </source>
</evidence>
<evidence type="ECO:0000256" key="1">
    <source>
        <dbReference type="SAM" id="SignalP"/>
    </source>
</evidence>
<dbReference type="OrthoDB" id="5361212at2"/>
<feature type="chain" id="PRO_5012872172" description="HmcD domain-containing protein" evidence="1">
    <location>
        <begin position="19"/>
        <end position="285"/>
    </location>
</feature>
<sequence length="285" mass="32233">MKKISLFFFLFLSLKLFASDELSIDSLFKKQIGLRSITSFSLLSTGNENSYYLYPNITVGGDPTIWNDTKQGFLSQSFIYTLHPKFDILISASGSYARREYTNFFTNEFEAKERIGFDSLWLGFIYTGDSFYDFVPQISFQSAVVQREKVINQTKNFYIKSQSIQLSVRSYSDPVVFSLYTGFGYNAPRKFDLLEVEYGHSIYFGGDLSIILSPKISLDLGAEQRFQTMQKINGYQNSELRSIPTLSLGSTYSIDSDTAIALNANFGGSSAAPDSIFGLSIWKKF</sequence>
<protein>
    <recommendedName>
        <fullName evidence="4">HmcD domain-containing protein</fullName>
    </recommendedName>
</protein>
<keyword evidence="3" id="KW-1185">Reference proteome</keyword>
<feature type="signal peptide" evidence="1">
    <location>
        <begin position="1"/>
        <end position="18"/>
    </location>
</feature>
<reference evidence="2 3" key="1">
    <citation type="submission" date="2017-07" db="EMBL/GenBank/DDBJ databases">
        <title>Analysis of two Campylobacter avium genomes and identification of a novel hippuricase gene.</title>
        <authorList>
            <person name="Miller W.G."/>
            <person name="Chapman M.H."/>
            <person name="Yee E."/>
            <person name="Revez J."/>
            <person name="Bono J.L."/>
            <person name="Rossi M."/>
        </authorList>
    </citation>
    <scope>NUCLEOTIDE SEQUENCE [LARGE SCALE GENOMIC DNA]</scope>
    <source>
        <strain evidence="2 3">LMG 24591</strain>
    </source>
</reference>
<dbReference type="Proteomes" id="UP000201169">
    <property type="component" value="Chromosome"/>
</dbReference>
<dbReference type="EMBL" id="CP022347">
    <property type="protein sequence ID" value="ASQ31140.1"/>
    <property type="molecule type" value="Genomic_DNA"/>
</dbReference>
<keyword evidence="1" id="KW-0732">Signal</keyword>
<name>A0A222MZL3_9BACT</name>
<organism evidence="2 3">
    <name type="scientific">Campylobacter avium LMG 24591</name>
    <dbReference type="NCBI Taxonomy" id="522484"/>
    <lineage>
        <taxon>Bacteria</taxon>
        <taxon>Pseudomonadati</taxon>
        <taxon>Campylobacterota</taxon>
        <taxon>Epsilonproteobacteria</taxon>
        <taxon>Campylobacterales</taxon>
        <taxon>Campylobacteraceae</taxon>
        <taxon>Campylobacter</taxon>
    </lineage>
</organism>
<dbReference type="RefSeq" id="WP_094325951.1">
    <property type="nucleotide sequence ID" value="NZ_CP022347.1"/>
</dbReference>
<evidence type="ECO:0008006" key="4">
    <source>
        <dbReference type="Google" id="ProtNLM"/>
    </source>
</evidence>
<accession>A0A222MZL3</accession>
<gene>
    <name evidence="2" type="ORF">CAV_1532</name>
</gene>
<dbReference type="AlphaFoldDB" id="A0A222MZL3"/>
<proteinExistence type="predicted"/>
<evidence type="ECO:0000313" key="2">
    <source>
        <dbReference type="EMBL" id="ASQ31140.1"/>
    </source>
</evidence>